<dbReference type="Proteomes" id="UP000824890">
    <property type="component" value="Unassembled WGS sequence"/>
</dbReference>
<evidence type="ECO:0000313" key="1">
    <source>
        <dbReference type="EMBL" id="KAH0932005.1"/>
    </source>
</evidence>
<name>A0ABQ8DU48_BRANA</name>
<keyword evidence="2" id="KW-1185">Reference proteome</keyword>
<comment type="caution">
    <text evidence="1">The sequence shown here is derived from an EMBL/GenBank/DDBJ whole genome shotgun (WGS) entry which is preliminary data.</text>
</comment>
<gene>
    <name evidence="1" type="ORF">HID58_009122</name>
</gene>
<reference evidence="1 2" key="1">
    <citation type="submission" date="2021-05" db="EMBL/GenBank/DDBJ databases">
        <title>Genome Assembly of Synthetic Allotetraploid Brassica napus Reveals Homoeologous Exchanges between Subgenomes.</title>
        <authorList>
            <person name="Davis J.T."/>
        </authorList>
    </citation>
    <scope>NUCLEOTIDE SEQUENCE [LARGE SCALE GENOMIC DNA]</scope>
    <source>
        <strain evidence="2">cv. Da-Ae</strain>
        <tissue evidence="1">Seedling</tissue>
    </source>
</reference>
<dbReference type="EMBL" id="JAGKQM010000003">
    <property type="protein sequence ID" value="KAH0932005.1"/>
    <property type="molecule type" value="Genomic_DNA"/>
</dbReference>
<organism evidence="1 2">
    <name type="scientific">Brassica napus</name>
    <name type="common">Rape</name>
    <dbReference type="NCBI Taxonomy" id="3708"/>
    <lineage>
        <taxon>Eukaryota</taxon>
        <taxon>Viridiplantae</taxon>
        <taxon>Streptophyta</taxon>
        <taxon>Embryophyta</taxon>
        <taxon>Tracheophyta</taxon>
        <taxon>Spermatophyta</taxon>
        <taxon>Magnoliopsida</taxon>
        <taxon>eudicotyledons</taxon>
        <taxon>Gunneridae</taxon>
        <taxon>Pentapetalae</taxon>
        <taxon>rosids</taxon>
        <taxon>malvids</taxon>
        <taxon>Brassicales</taxon>
        <taxon>Brassicaceae</taxon>
        <taxon>Brassiceae</taxon>
        <taxon>Brassica</taxon>
    </lineage>
</organism>
<protein>
    <submittedName>
        <fullName evidence="1">Uncharacterized protein</fullName>
    </submittedName>
</protein>
<sequence length="94" mass="10868">MLALLGVARIPNYKDLDVRRSNCVKSFPLLSKYLSIDIQQSSTFHSRPSRLCTNQKSPVHILKHFIRIRSYINLSQQREQGILQLHCNAFEGLD</sequence>
<accession>A0ABQ8DU48</accession>
<evidence type="ECO:0000313" key="2">
    <source>
        <dbReference type="Proteomes" id="UP000824890"/>
    </source>
</evidence>
<proteinExistence type="predicted"/>